<feature type="binding site" evidence="15">
    <location>
        <position position="378"/>
    </location>
    <ligand>
        <name>L-serine</name>
        <dbReference type="ChEBI" id="CHEBI:33384"/>
    </ligand>
</feature>
<feature type="binding site" evidence="16">
    <location>
        <begin position="259"/>
        <end position="261"/>
    </location>
    <ligand>
        <name>ATP</name>
        <dbReference type="ChEBI" id="CHEBI:30616"/>
    </ligand>
</feature>
<dbReference type="PRINTS" id="PR00981">
    <property type="entry name" value="TRNASYNTHSER"/>
</dbReference>
<dbReference type="PANTHER" id="PTHR43697">
    <property type="entry name" value="SERYL-TRNA SYNTHETASE"/>
    <property type="match status" value="1"/>
</dbReference>
<evidence type="ECO:0000256" key="4">
    <source>
        <dbReference type="ARBA" id="ARBA00012840"/>
    </source>
</evidence>
<name>A0A223MA63_MESHO</name>
<comment type="subcellular location">
    <subcellularLocation>
        <location evidence="1">Cytoplasm</location>
    </subcellularLocation>
</comment>
<dbReference type="GeneID" id="41334549"/>
<gene>
    <name evidence="18" type="primary">serS</name>
    <name evidence="18" type="ORF">CIB43_00517</name>
    <name evidence="19" type="ORF">FEF30_01685</name>
</gene>
<evidence type="ECO:0000256" key="10">
    <source>
        <dbReference type="ARBA" id="ARBA00023146"/>
    </source>
</evidence>
<dbReference type="GO" id="GO:0006434">
    <property type="term" value="P:seryl-tRNA aminoacylation"/>
    <property type="evidence" value="ECO:0007669"/>
    <property type="project" value="UniProtKB-UniRule"/>
</dbReference>
<keyword evidence="7" id="KW-0547">Nucleotide-binding</keyword>
<keyword evidence="9" id="KW-0648">Protein biosynthesis</keyword>
<dbReference type="PANTHER" id="PTHR43697:SF1">
    <property type="entry name" value="SERINE--TRNA LIGASE"/>
    <property type="match status" value="1"/>
</dbReference>
<reference evidence="18 20" key="1">
    <citation type="submission" date="2017-08" db="EMBL/GenBank/DDBJ databases">
        <title>The complete genome sequence of a Mycoplasma hyopneumoniae isolate in Korea.</title>
        <authorList>
            <person name="Han J."/>
            <person name="Lee N."/>
        </authorList>
    </citation>
    <scope>NUCLEOTIDE SEQUENCE [LARGE SCALE GENOMIC DNA]</scope>
    <source>
        <strain evidence="18 20">KM014</strain>
    </source>
</reference>
<keyword evidence="10" id="KW-0030">Aminoacyl-tRNA synthetase</keyword>
<evidence type="ECO:0000256" key="2">
    <source>
        <dbReference type="ARBA" id="ARBA00005045"/>
    </source>
</evidence>
<dbReference type="PIRSF" id="PIRSF001529">
    <property type="entry name" value="Ser-tRNA-synth_IIa"/>
    <property type="match status" value="1"/>
</dbReference>
<dbReference type="AlphaFoldDB" id="A0A223MA63"/>
<evidence type="ECO:0000313" key="19">
    <source>
        <dbReference type="EMBL" id="MCI8283291.1"/>
    </source>
</evidence>
<dbReference type="EMBL" id="CP022714">
    <property type="protein sequence ID" value="ASU14413.1"/>
    <property type="molecule type" value="Genomic_DNA"/>
</dbReference>
<sequence length="413" mass="47493">MNIRLILNNKSFVEKKLATRGFDISIINELYIKGQKRNILRQKIDALLAKKNLISKEIGAFSRQEKDSSFLKSQVSKIKTEIETLEAEWYQLDTWLNQKILEIPNLPDDSVPFGTSELDNQVISHWGIPKKFDQKCKPHYEFGISNKILDFKRAVKISGNRFVIYKNLGAKLVRSLINFMIDTHIANDYQEIIPNTLILSESLYGTGQLPKFHNDLYPLKDPNRWLIPTAEVPLTNYFREEIIDLAKPISLVGYSKCYRSEAGSGGRDTKGLIRLHEFHKVELVKITKEADGLTEFENVVKDASRILKLLEIPFRVVVLSTYDLGFSSKKTVDLEAWLPSENTYREVSSISYCGDFQARRAKIRYRDGKNNHYAHTINGSGLAIDRLVAILLEQYQNLDGSWTVPKVLEPYFR</sequence>
<feature type="binding site" evidence="15">
    <location>
        <position position="229"/>
    </location>
    <ligand>
        <name>L-serine</name>
        <dbReference type="ChEBI" id="CHEBI:33384"/>
    </ligand>
</feature>
<dbReference type="EMBL" id="VBRW01000003">
    <property type="protein sequence ID" value="MCI8283291.1"/>
    <property type="molecule type" value="Genomic_DNA"/>
</dbReference>
<dbReference type="InterPro" id="IPR006195">
    <property type="entry name" value="aa-tRNA-synth_II"/>
</dbReference>
<dbReference type="SUPFAM" id="SSF46589">
    <property type="entry name" value="tRNA-binding arm"/>
    <property type="match status" value="1"/>
</dbReference>
<protein>
    <recommendedName>
        <fullName evidence="11 14">Serine--tRNA ligase</fullName>
        <ecNumber evidence="4 14">6.1.1.11</ecNumber>
    </recommendedName>
</protein>
<comment type="catalytic activity">
    <reaction evidence="13">
        <text>tRNA(Ser) + L-serine + ATP = L-seryl-tRNA(Ser) + AMP + diphosphate + H(+)</text>
        <dbReference type="Rhea" id="RHEA:12292"/>
        <dbReference type="Rhea" id="RHEA-COMP:9669"/>
        <dbReference type="Rhea" id="RHEA-COMP:9703"/>
        <dbReference type="ChEBI" id="CHEBI:15378"/>
        <dbReference type="ChEBI" id="CHEBI:30616"/>
        <dbReference type="ChEBI" id="CHEBI:33019"/>
        <dbReference type="ChEBI" id="CHEBI:33384"/>
        <dbReference type="ChEBI" id="CHEBI:78442"/>
        <dbReference type="ChEBI" id="CHEBI:78533"/>
        <dbReference type="ChEBI" id="CHEBI:456215"/>
        <dbReference type="EC" id="6.1.1.11"/>
    </reaction>
</comment>
<comment type="catalytic activity">
    <reaction evidence="12">
        <text>tRNA(Sec) + L-serine + ATP = L-seryl-tRNA(Sec) + AMP + diphosphate + H(+)</text>
        <dbReference type="Rhea" id="RHEA:42580"/>
        <dbReference type="Rhea" id="RHEA-COMP:9742"/>
        <dbReference type="Rhea" id="RHEA-COMP:10128"/>
        <dbReference type="ChEBI" id="CHEBI:15378"/>
        <dbReference type="ChEBI" id="CHEBI:30616"/>
        <dbReference type="ChEBI" id="CHEBI:33019"/>
        <dbReference type="ChEBI" id="CHEBI:33384"/>
        <dbReference type="ChEBI" id="CHEBI:78442"/>
        <dbReference type="ChEBI" id="CHEBI:78533"/>
        <dbReference type="ChEBI" id="CHEBI:456215"/>
        <dbReference type="EC" id="6.1.1.11"/>
    </reaction>
</comment>
<evidence type="ECO:0000256" key="9">
    <source>
        <dbReference type="ARBA" id="ARBA00022917"/>
    </source>
</evidence>
<evidence type="ECO:0000313" key="21">
    <source>
        <dbReference type="Proteomes" id="UP001203104"/>
    </source>
</evidence>
<feature type="domain" description="Aminoacyl-transfer RNA synthetases class-II family profile" evidence="17">
    <location>
        <begin position="171"/>
        <end position="405"/>
    </location>
</feature>
<evidence type="ECO:0000256" key="12">
    <source>
        <dbReference type="ARBA" id="ARBA00047929"/>
    </source>
</evidence>
<dbReference type="SUPFAM" id="SSF55681">
    <property type="entry name" value="Class II aaRS and biotin synthetases"/>
    <property type="match status" value="1"/>
</dbReference>
<dbReference type="EC" id="6.1.1.11" evidence="4 14"/>
<dbReference type="Gene3D" id="3.30.930.10">
    <property type="entry name" value="Bira Bifunctional Protein, Domain 2"/>
    <property type="match status" value="1"/>
</dbReference>
<evidence type="ECO:0000256" key="1">
    <source>
        <dbReference type="ARBA" id="ARBA00004496"/>
    </source>
</evidence>
<dbReference type="GO" id="GO:0005524">
    <property type="term" value="F:ATP binding"/>
    <property type="evidence" value="ECO:0007669"/>
    <property type="project" value="UniProtKB-KW"/>
</dbReference>
<evidence type="ECO:0000256" key="5">
    <source>
        <dbReference type="ARBA" id="ARBA00022490"/>
    </source>
</evidence>
<dbReference type="RefSeq" id="WP_011205966.1">
    <property type="nucleotide sequence ID" value="NZ_CP038641.1"/>
</dbReference>
<evidence type="ECO:0000256" key="3">
    <source>
        <dbReference type="ARBA" id="ARBA00010728"/>
    </source>
</evidence>
<dbReference type="Proteomes" id="UP001203104">
    <property type="component" value="Unassembled WGS sequence"/>
</dbReference>
<evidence type="ECO:0000256" key="13">
    <source>
        <dbReference type="ARBA" id="ARBA00048823"/>
    </source>
</evidence>
<keyword evidence="6 18" id="KW-0436">Ligase</keyword>
<evidence type="ECO:0000256" key="8">
    <source>
        <dbReference type="ARBA" id="ARBA00022840"/>
    </source>
</evidence>
<feature type="binding site" evidence="16">
    <location>
        <begin position="346"/>
        <end position="349"/>
    </location>
    <ligand>
        <name>ATP</name>
        <dbReference type="ChEBI" id="CHEBI:30616"/>
    </ligand>
</feature>
<evidence type="ECO:0000256" key="11">
    <source>
        <dbReference type="ARBA" id="ARBA00039158"/>
    </source>
</evidence>
<reference evidence="19 21" key="2">
    <citation type="submission" date="2019-05" db="EMBL/GenBank/DDBJ databases">
        <title>Genome sequencing and assembly of Mycoplasma hyopneumoniae strains UFV01 and UFV02.</title>
        <authorList>
            <person name="De Souza L.F."/>
            <person name="Gonzaga N.F."/>
            <person name="Santos M.R."/>
            <person name="Deeney A.S."/>
            <person name="Vidigal P.M.P."/>
            <person name="Moreira M.A.S."/>
            <person name="Fietto J.R.L."/>
            <person name="Bressan G.C."/>
            <person name="Rycroft A.N."/>
            <person name="Silva Junior A."/>
        </authorList>
    </citation>
    <scope>NUCLEOTIDE SEQUENCE [LARGE SCALE GENOMIC DNA]</scope>
    <source>
        <strain evidence="19 21">UFV01</strain>
    </source>
</reference>
<dbReference type="OMA" id="GYTPCFR"/>
<keyword evidence="8 16" id="KW-0067">ATP-binding</keyword>
<evidence type="ECO:0000313" key="20">
    <source>
        <dbReference type="Proteomes" id="UP000215452"/>
    </source>
</evidence>
<evidence type="ECO:0000256" key="14">
    <source>
        <dbReference type="NCBIfam" id="TIGR00414"/>
    </source>
</evidence>
<evidence type="ECO:0000256" key="16">
    <source>
        <dbReference type="PIRSR" id="PIRSR001529-2"/>
    </source>
</evidence>
<dbReference type="PROSITE" id="PS50862">
    <property type="entry name" value="AA_TRNA_LIGASE_II"/>
    <property type="match status" value="1"/>
</dbReference>
<comment type="similarity">
    <text evidence="3">Belongs to the class-II aminoacyl-tRNA synthetase family. Type-1 seryl-tRNA synthetase subfamily.</text>
</comment>
<dbReference type="InterPro" id="IPR015866">
    <property type="entry name" value="Ser-tRNA-synth_1_N"/>
</dbReference>
<dbReference type="GO" id="GO:0005737">
    <property type="term" value="C:cytoplasm"/>
    <property type="evidence" value="ECO:0007669"/>
    <property type="project" value="UniProtKB-SubCell"/>
</dbReference>
<evidence type="ECO:0000256" key="7">
    <source>
        <dbReference type="ARBA" id="ARBA00022741"/>
    </source>
</evidence>
<comment type="pathway">
    <text evidence="2">Aminoacyl-tRNA biosynthesis; selenocysteinyl-tRNA(Sec) biosynthesis; L-seryl-tRNA(Sec) from L-serine and tRNA(Sec): step 1/1.</text>
</comment>
<dbReference type="Pfam" id="PF02403">
    <property type="entry name" value="Seryl_tRNA_N"/>
    <property type="match status" value="1"/>
</dbReference>
<dbReference type="Proteomes" id="UP000215452">
    <property type="component" value="Chromosome"/>
</dbReference>
<evidence type="ECO:0000256" key="15">
    <source>
        <dbReference type="PIRSR" id="PIRSR001529-1"/>
    </source>
</evidence>
<dbReference type="InterPro" id="IPR033729">
    <property type="entry name" value="SerRS_core"/>
</dbReference>
<evidence type="ECO:0000313" key="18">
    <source>
        <dbReference type="EMBL" id="ASU14413.1"/>
    </source>
</evidence>
<dbReference type="InterPro" id="IPR002317">
    <property type="entry name" value="Ser-tRNA-ligase_type_1"/>
</dbReference>
<dbReference type="Pfam" id="PF00587">
    <property type="entry name" value="tRNA-synt_2b"/>
    <property type="match status" value="1"/>
</dbReference>
<dbReference type="NCBIfam" id="TIGR00414">
    <property type="entry name" value="serS"/>
    <property type="match status" value="1"/>
</dbReference>
<evidence type="ECO:0000259" key="17">
    <source>
        <dbReference type="PROSITE" id="PS50862"/>
    </source>
</evidence>
<dbReference type="InterPro" id="IPR045864">
    <property type="entry name" value="aa-tRNA-synth_II/BPL/LPL"/>
</dbReference>
<dbReference type="InterPro" id="IPR002314">
    <property type="entry name" value="aa-tRNA-synt_IIb"/>
</dbReference>
<organism evidence="18 20">
    <name type="scientific">Mesomycoplasma hyopneumoniae</name>
    <name type="common">Mycoplasma hyopneumoniae</name>
    <dbReference type="NCBI Taxonomy" id="2099"/>
    <lineage>
        <taxon>Bacteria</taxon>
        <taxon>Bacillati</taxon>
        <taxon>Mycoplasmatota</taxon>
        <taxon>Mycoplasmoidales</taxon>
        <taxon>Metamycoplasmataceae</taxon>
        <taxon>Mesomycoplasma</taxon>
    </lineage>
</organism>
<dbReference type="CDD" id="cd00770">
    <property type="entry name" value="SerRS_core"/>
    <property type="match status" value="1"/>
</dbReference>
<evidence type="ECO:0000256" key="6">
    <source>
        <dbReference type="ARBA" id="ARBA00022598"/>
    </source>
</evidence>
<dbReference type="InterPro" id="IPR010978">
    <property type="entry name" value="tRNA-bd_arm"/>
</dbReference>
<proteinExistence type="inferred from homology"/>
<dbReference type="GO" id="GO:0004828">
    <property type="term" value="F:serine-tRNA ligase activity"/>
    <property type="evidence" value="ECO:0007669"/>
    <property type="project" value="UniProtKB-UniRule"/>
</dbReference>
<feature type="binding site" evidence="15">
    <location>
        <position position="282"/>
    </location>
    <ligand>
        <name>L-serine</name>
        <dbReference type="ChEBI" id="CHEBI:33384"/>
    </ligand>
</feature>
<dbReference type="Gene3D" id="1.10.287.40">
    <property type="entry name" value="Serine-tRNA synthetase, tRNA binding domain"/>
    <property type="match status" value="1"/>
</dbReference>
<feature type="binding site" evidence="15">
    <location>
        <position position="259"/>
    </location>
    <ligand>
        <name>L-serine</name>
        <dbReference type="ChEBI" id="CHEBI:33384"/>
    </ligand>
</feature>
<dbReference type="InterPro" id="IPR042103">
    <property type="entry name" value="SerRS_1_N_sf"/>
</dbReference>
<accession>A0A223MA63</accession>
<keyword evidence="5" id="KW-0963">Cytoplasm</keyword>